<reference evidence="1" key="1">
    <citation type="submission" date="2024-01" db="EMBL/GenBank/DDBJ databases">
        <title>The diversity of rhizobia nodulating Mimosa spp. in eleven states of Brazil covering several biomes is determined by host plant, location, and edaphic factors.</title>
        <authorList>
            <person name="Rouws L."/>
            <person name="Barauna A."/>
            <person name="Beukes C."/>
            <person name="De Faria S.M."/>
            <person name="Gross E."/>
            <person name="Dos Reis Junior F.B."/>
            <person name="Simon M."/>
            <person name="Maluk M."/>
            <person name="Odee D.W."/>
            <person name="Kenicer G."/>
            <person name="Young J.P.W."/>
            <person name="Reis V.M."/>
            <person name="Zilli J."/>
            <person name="James E.K."/>
        </authorList>
    </citation>
    <scope>NUCLEOTIDE SEQUENCE</scope>
    <source>
        <strain evidence="1">JPY452</strain>
    </source>
</reference>
<comment type="caution">
    <text evidence="1">The sequence shown here is derived from an EMBL/GenBank/DDBJ whole genome shotgun (WGS) entry which is preliminary data.</text>
</comment>
<evidence type="ECO:0000313" key="2">
    <source>
        <dbReference type="Proteomes" id="UP001392318"/>
    </source>
</evidence>
<name>A0ACC6RNR6_9BURK</name>
<dbReference type="Proteomes" id="UP001392318">
    <property type="component" value="Unassembled WGS sequence"/>
</dbReference>
<proteinExistence type="predicted"/>
<accession>A0ACC6RNR6</accession>
<dbReference type="EMBL" id="JAYMRU010000020">
    <property type="protein sequence ID" value="MEM5403361.1"/>
    <property type="molecule type" value="Genomic_DNA"/>
</dbReference>
<sequence length="79" mass="8743">MFPFLLRAINVVGIDSVRCPTPRRVEAWERLSECVPGSQLDSIIREISLEQLVDAADELAKGWGHGRTVVNLKADPRSG</sequence>
<organism evidence="1 2">
    <name type="scientific">Paraburkholderia unamae</name>
    <dbReference type="NCBI Taxonomy" id="219649"/>
    <lineage>
        <taxon>Bacteria</taxon>
        <taxon>Pseudomonadati</taxon>
        <taxon>Pseudomonadota</taxon>
        <taxon>Betaproteobacteria</taxon>
        <taxon>Burkholderiales</taxon>
        <taxon>Burkholderiaceae</taxon>
        <taxon>Paraburkholderia</taxon>
    </lineage>
</organism>
<evidence type="ECO:0000313" key="1">
    <source>
        <dbReference type="EMBL" id="MEM5403361.1"/>
    </source>
</evidence>
<protein>
    <submittedName>
        <fullName evidence="1">Uncharacterized protein</fullName>
    </submittedName>
</protein>
<gene>
    <name evidence="1" type="ORF">VSR83_25485</name>
</gene>
<keyword evidence="2" id="KW-1185">Reference proteome</keyword>